<dbReference type="Proteomes" id="UP000797356">
    <property type="component" value="Chromosome 4"/>
</dbReference>
<proteinExistence type="predicted"/>
<comment type="caution">
    <text evidence="4">The sequence shown here is derived from an EMBL/GenBank/DDBJ whole genome shotgun (WGS) entry which is preliminary data.</text>
</comment>
<feature type="repeat" description="PPR" evidence="2">
    <location>
        <begin position="170"/>
        <end position="204"/>
    </location>
</feature>
<dbReference type="PANTHER" id="PTHR47926">
    <property type="entry name" value="PENTATRICOPEPTIDE REPEAT-CONTAINING PROTEIN"/>
    <property type="match status" value="1"/>
</dbReference>
<evidence type="ECO:0000313" key="5">
    <source>
        <dbReference type="Proteomes" id="UP000797356"/>
    </source>
</evidence>
<dbReference type="AlphaFoldDB" id="A0A8K0I6P9"/>
<dbReference type="PANTHER" id="PTHR47926:SF373">
    <property type="entry name" value="TETRATRICOPEPTIDE-LIKE HELICAL DOMAIN SUPERFAMILY, DYW DOMAIN-CONTAINING PROTEIN"/>
    <property type="match status" value="1"/>
</dbReference>
<accession>A0A8K0I6P9</accession>
<feature type="repeat" description="PPR" evidence="2">
    <location>
        <begin position="77"/>
        <end position="111"/>
    </location>
</feature>
<dbReference type="Pfam" id="PF01535">
    <property type="entry name" value="PPR"/>
    <property type="match status" value="11"/>
</dbReference>
<feature type="repeat" description="PPR" evidence="2">
    <location>
        <begin position="232"/>
        <end position="266"/>
    </location>
</feature>
<dbReference type="EMBL" id="CM017875">
    <property type="protein sequence ID" value="KAG1338667.1"/>
    <property type="molecule type" value="Genomic_DNA"/>
</dbReference>
<evidence type="ECO:0000256" key="3">
    <source>
        <dbReference type="SAM" id="Coils"/>
    </source>
</evidence>
<feature type="repeat" description="PPR" evidence="2">
    <location>
        <begin position="294"/>
        <end position="328"/>
    </location>
</feature>
<dbReference type="GO" id="GO:0048731">
    <property type="term" value="P:system development"/>
    <property type="evidence" value="ECO:0007669"/>
    <property type="project" value="UniProtKB-ARBA"/>
</dbReference>
<keyword evidence="1" id="KW-0677">Repeat</keyword>
<dbReference type="Pfam" id="PF20431">
    <property type="entry name" value="E_motif"/>
    <property type="match status" value="1"/>
</dbReference>
<evidence type="ECO:0000256" key="1">
    <source>
        <dbReference type="ARBA" id="ARBA00022737"/>
    </source>
</evidence>
<dbReference type="GO" id="GO:0009451">
    <property type="term" value="P:RNA modification"/>
    <property type="evidence" value="ECO:0007669"/>
    <property type="project" value="InterPro"/>
</dbReference>
<evidence type="ECO:0000313" key="4">
    <source>
        <dbReference type="EMBL" id="KAG1338667.1"/>
    </source>
</evidence>
<keyword evidence="5" id="KW-1185">Reference proteome</keyword>
<dbReference type="InterPro" id="IPR002885">
    <property type="entry name" value="PPR_rpt"/>
</dbReference>
<dbReference type="Gene3D" id="1.25.40.10">
    <property type="entry name" value="Tetratricopeptide repeat domain"/>
    <property type="match status" value="5"/>
</dbReference>
<feature type="coiled-coil region" evidence="3">
    <location>
        <begin position="644"/>
        <end position="678"/>
    </location>
</feature>
<keyword evidence="3" id="KW-0175">Coiled coil</keyword>
<feature type="repeat" description="PPR" evidence="2">
    <location>
        <begin position="15"/>
        <end position="49"/>
    </location>
</feature>
<dbReference type="NCBIfam" id="TIGR00756">
    <property type="entry name" value="PPR"/>
    <property type="match status" value="8"/>
</dbReference>
<protein>
    <submittedName>
        <fullName evidence="4">Pentatricopeptide repeat-containing protein, mitochondrial</fullName>
    </submittedName>
</protein>
<organism evidence="4 5">
    <name type="scientific">Cocos nucifera</name>
    <name type="common">Coconut palm</name>
    <dbReference type="NCBI Taxonomy" id="13894"/>
    <lineage>
        <taxon>Eukaryota</taxon>
        <taxon>Viridiplantae</taxon>
        <taxon>Streptophyta</taxon>
        <taxon>Embryophyta</taxon>
        <taxon>Tracheophyta</taxon>
        <taxon>Spermatophyta</taxon>
        <taxon>Magnoliopsida</taxon>
        <taxon>Liliopsida</taxon>
        <taxon>Arecaceae</taxon>
        <taxon>Arecoideae</taxon>
        <taxon>Cocoseae</taxon>
        <taxon>Attaleinae</taxon>
        <taxon>Cocos</taxon>
    </lineage>
</organism>
<dbReference type="InterPro" id="IPR046848">
    <property type="entry name" value="E_motif"/>
</dbReference>
<dbReference type="OrthoDB" id="1028258at2759"/>
<gene>
    <name evidence="4" type="ORF">COCNU_04G009730</name>
</gene>
<name>A0A8K0I6P9_COCNU</name>
<dbReference type="PROSITE" id="PS51375">
    <property type="entry name" value="PPR"/>
    <property type="match status" value="6"/>
</dbReference>
<dbReference type="FunFam" id="1.25.40.10:FF:000125">
    <property type="entry name" value="Pentatricopeptide repeat-containing protein"/>
    <property type="match status" value="2"/>
</dbReference>
<dbReference type="InterPro" id="IPR011990">
    <property type="entry name" value="TPR-like_helical_dom_sf"/>
</dbReference>
<sequence length="682" mass="75661">MRLPPLRFRPTCTAPIVSANALIHRYARLGQIDAARKVFDGMPERSVVSFNSLIAGCFLNRHASEAQKLFDRMPQRNTASYNAMISGYVKNGRLADARAVFESMPQRNVVSWTSMVRGLVQAGAITEAESLFRLMPERNIVSWTVMLGDLIQDGRVDDACRLFDEMPEKDIVARTSMISGYCQFGRTAEAREMFDEMPRRNVISWTAMISGYAQNLQVDLARKLFEMMPERNEVSWTAILTGYIQAGRIEEAAELFRRMPEHSLVACNAMILGFGQHGMVAEAREVFDRMAERDDGSWSAMVKVYERNGFQLAAIDVFRKMQMNGICANFPSIIGILTVCTSLAILDHGREVHAVVLRSYYDADVFVVSALMTMYAKCGHEALSVFNDMKSTGMVPDEITFIGVLSSCSYSGKVKEGREVFVSMRSNSSVEAKAEHYACACRTHMDMEIAEIAAKKLLLLEPGNAGPYILLSNMCASSGRWKDVVEPRKVMSIMNVSKSPGSSRIEYGKNVHMFTCGDVMAHPEHRLIVGMLERLDGLLREAGYSPDADVRDENFILTIEPENLIVEAVVGSVNSATRATTKVALSDPPVEIPVMGHLAREAFTKSPPIRTMEVAKITKPLEPANTIEVGDLSEITSGASALELAEAREEIDGLRYHLEQEKAAHAELTKEVDCSKKALQEA</sequence>
<evidence type="ECO:0000256" key="2">
    <source>
        <dbReference type="PROSITE-ProRule" id="PRU00708"/>
    </source>
</evidence>
<feature type="repeat" description="PPR" evidence="2">
    <location>
        <begin position="139"/>
        <end position="169"/>
    </location>
</feature>
<reference evidence="4" key="2">
    <citation type="submission" date="2019-07" db="EMBL/GenBank/DDBJ databases">
        <authorList>
            <person name="Yang Y."/>
            <person name="Bocs S."/>
            <person name="Baudouin L."/>
        </authorList>
    </citation>
    <scope>NUCLEOTIDE SEQUENCE</scope>
    <source>
        <tissue evidence="4">Spear leaf of Hainan Tall coconut</tissue>
    </source>
</reference>
<dbReference type="GO" id="GO:0003723">
    <property type="term" value="F:RNA binding"/>
    <property type="evidence" value="ECO:0007669"/>
    <property type="project" value="InterPro"/>
</dbReference>
<reference evidence="4" key="1">
    <citation type="journal article" date="2017" name="Gigascience">
        <title>The genome draft of coconut (Cocos nucifera).</title>
        <authorList>
            <person name="Xiao Y."/>
            <person name="Xu P."/>
            <person name="Fan H."/>
            <person name="Baudouin L."/>
            <person name="Xia W."/>
            <person name="Bocs S."/>
            <person name="Xu J."/>
            <person name="Li Q."/>
            <person name="Guo A."/>
            <person name="Zhou L."/>
            <person name="Li J."/>
            <person name="Wu Y."/>
            <person name="Ma Z."/>
            <person name="Armero A."/>
            <person name="Issali A.E."/>
            <person name="Liu N."/>
            <person name="Peng M."/>
            <person name="Yang Y."/>
        </authorList>
    </citation>
    <scope>NUCLEOTIDE SEQUENCE</scope>
    <source>
        <tissue evidence="4">Spear leaf of Hainan Tall coconut</tissue>
    </source>
</reference>
<dbReference type="InterPro" id="IPR046960">
    <property type="entry name" value="PPR_At4g14850-like_plant"/>
</dbReference>